<feature type="compositionally biased region" description="Basic and acidic residues" evidence="1">
    <location>
        <begin position="113"/>
        <end position="134"/>
    </location>
</feature>
<feature type="region of interest" description="Disordered" evidence="1">
    <location>
        <begin position="91"/>
        <end position="134"/>
    </location>
</feature>
<proteinExistence type="predicted"/>
<evidence type="ECO:0000313" key="3">
    <source>
        <dbReference type="Proteomes" id="UP001054945"/>
    </source>
</evidence>
<dbReference type="AlphaFoldDB" id="A0AAV4XBM9"/>
<name>A0AAV4XBM9_CAEEX</name>
<protein>
    <submittedName>
        <fullName evidence="2">Uncharacterized protein</fullName>
    </submittedName>
</protein>
<comment type="caution">
    <text evidence="2">The sequence shown here is derived from an EMBL/GenBank/DDBJ whole genome shotgun (WGS) entry which is preliminary data.</text>
</comment>
<dbReference type="EMBL" id="BPLR01000091">
    <property type="protein sequence ID" value="GIY92083.1"/>
    <property type="molecule type" value="Genomic_DNA"/>
</dbReference>
<organism evidence="2 3">
    <name type="scientific">Caerostris extrusa</name>
    <name type="common">Bark spider</name>
    <name type="synonym">Caerostris bankana</name>
    <dbReference type="NCBI Taxonomy" id="172846"/>
    <lineage>
        <taxon>Eukaryota</taxon>
        <taxon>Metazoa</taxon>
        <taxon>Ecdysozoa</taxon>
        <taxon>Arthropoda</taxon>
        <taxon>Chelicerata</taxon>
        <taxon>Arachnida</taxon>
        <taxon>Araneae</taxon>
        <taxon>Araneomorphae</taxon>
        <taxon>Entelegynae</taxon>
        <taxon>Araneoidea</taxon>
        <taxon>Araneidae</taxon>
        <taxon>Caerostris</taxon>
    </lineage>
</organism>
<sequence>MFSQKLPDISASKFERNISKVKQKSNEISNLDNRDLIFVGERNKNDKEIEVIDLSSDDSDDCNVKNVEKPKCAKDAYTSVDITVNESHCDKSVGSSDVEVLDDSPSLLNPSNVRKDSLHYTEGSRTKRKCSENEKFPSKNLLSAMKKILMTNLRNMI</sequence>
<evidence type="ECO:0000256" key="1">
    <source>
        <dbReference type="SAM" id="MobiDB-lite"/>
    </source>
</evidence>
<keyword evidence="3" id="KW-1185">Reference proteome</keyword>
<dbReference type="Proteomes" id="UP001054945">
    <property type="component" value="Unassembled WGS sequence"/>
</dbReference>
<gene>
    <name evidence="2" type="ORF">CEXT_80131</name>
</gene>
<reference evidence="2 3" key="1">
    <citation type="submission" date="2021-06" db="EMBL/GenBank/DDBJ databases">
        <title>Caerostris extrusa draft genome.</title>
        <authorList>
            <person name="Kono N."/>
            <person name="Arakawa K."/>
        </authorList>
    </citation>
    <scope>NUCLEOTIDE SEQUENCE [LARGE SCALE GENOMIC DNA]</scope>
</reference>
<accession>A0AAV4XBM9</accession>
<evidence type="ECO:0000313" key="2">
    <source>
        <dbReference type="EMBL" id="GIY92083.1"/>
    </source>
</evidence>